<organism evidence="2 3">
    <name type="scientific">Candidatus Synechococcus calcipolaris G9</name>
    <dbReference type="NCBI Taxonomy" id="1497997"/>
    <lineage>
        <taxon>Bacteria</taxon>
        <taxon>Bacillati</taxon>
        <taxon>Cyanobacteriota</taxon>
        <taxon>Cyanophyceae</taxon>
        <taxon>Synechococcales</taxon>
        <taxon>Synechococcaceae</taxon>
        <taxon>Synechococcus</taxon>
    </lineage>
</organism>
<accession>A0ABT6EW24</accession>
<gene>
    <name evidence="2" type="ORF">L3556_03420</name>
</gene>
<evidence type="ECO:0000256" key="1">
    <source>
        <dbReference type="SAM" id="Phobius"/>
    </source>
</evidence>
<name>A0ABT6EW24_9SYNE</name>
<keyword evidence="1" id="KW-0472">Membrane</keyword>
<protein>
    <submittedName>
        <fullName evidence="2">Uncharacterized protein</fullName>
    </submittedName>
</protein>
<proteinExistence type="predicted"/>
<dbReference type="RefSeq" id="WP_277865911.1">
    <property type="nucleotide sequence ID" value="NZ_JAKKUT010000002.1"/>
</dbReference>
<keyword evidence="1" id="KW-0812">Transmembrane</keyword>
<reference evidence="2" key="1">
    <citation type="journal article" date="2022" name="Genome Biol. Evol.">
        <title>A New Gene Family Diagnostic for Intracellular Biomineralization of Amorphous Ca Carbonates by Cyanobacteria.</title>
        <authorList>
            <person name="Benzerara K."/>
            <person name="Duprat E."/>
            <person name="Bitard-Feildel T."/>
            <person name="Caumes G."/>
            <person name="Cassier-Chauvat C."/>
            <person name="Chauvat F."/>
            <person name="Dezi M."/>
            <person name="Diop S.I."/>
            <person name="Gaschignard G."/>
            <person name="Gorgen S."/>
            <person name="Gugger M."/>
            <person name="Lopez-Garcia P."/>
            <person name="Millet M."/>
            <person name="Skouri-Panet F."/>
            <person name="Moreira D."/>
            <person name="Callebaut I."/>
        </authorList>
    </citation>
    <scope>NUCLEOTIDE SEQUENCE</scope>
    <source>
        <strain evidence="2">G9</strain>
    </source>
</reference>
<evidence type="ECO:0000313" key="3">
    <source>
        <dbReference type="Proteomes" id="UP001154265"/>
    </source>
</evidence>
<evidence type="ECO:0000313" key="2">
    <source>
        <dbReference type="EMBL" id="MDG2989987.1"/>
    </source>
</evidence>
<keyword evidence="3" id="KW-1185">Reference proteome</keyword>
<reference evidence="2" key="2">
    <citation type="submission" date="2022-01" db="EMBL/GenBank/DDBJ databases">
        <authorList>
            <person name="Zivanovic Y."/>
            <person name="Moreira D."/>
            <person name="Lopez-Garcia P."/>
        </authorList>
    </citation>
    <scope>NUCLEOTIDE SEQUENCE</scope>
    <source>
        <strain evidence="2">G9</strain>
    </source>
</reference>
<feature type="transmembrane region" description="Helical" evidence="1">
    <location>
        <begin position="5"/>
        <end position="21"/>
    </location>
</feature>
<dbReference type="Proteomes" id="UP001154265">
    <property type="component" value="Unassembled WGS sequence"/>
</dbReference>
<keyword evidence="1" id="KW-1133">Transmembrane helix</keyword>
<sequence length="60" mass="7072">MGSIIGFVAIIAYFIGFWRFWQGFDRTHYSQYRLPLAALWPLLLIANKSYRENFSRALKG</sequence>
<dbReference type="EMBL" id="JAKKUT010000002">
    <property type="protein sequence ID" value="MDG2989987.1"/>
    <property type="molecule type" value="Genomic_DNA"/>
</dbReference>
<comment type="caution">
    <text evidence="2">The sequence shown here is derived from an EMBL/GenBank/DDBJ whole genome shotgun (WGS) entry which is preliminary data.</text>
</comment>